<name>A0ACA9RTI9_9GLOM</name>
<feature type="non-terminal residue" evidence="1">
    <location>
        <position position="1"/>
    </location>
</feature>
<reference evidence="1" key="1">
    <citation type="submission" date="2021-06" db="EMBL/GenBank/DDBJ databases">
        <authorList>
            <person name="Kallberg Y."/>
            <person name="Tangrot J."/>
            <person name="Rosling A."/>
        </authorList>
    </citation>
    <scope>NUCLEOTIDE SEQUENCE</scope>
    <source>
        <strain evidence="1">MA461A</strain>
    </source>
</reference>
<dbReference type="EMBL" id="CAJVQC010070235">
    <property type="protein sequence ID" value="CAG8809531.1"/>
    <property type="molecule type" value="Genomic_DNA"/>
</dbReference>
<keyword evidence="2" id="KW-1185">Reference proteome</keyword>
<gene>
    <name evidence="1" type="ORF">RPERSI_LOCUS22881</name>
</gene>
<sequence length="39" mass="4288">LPITLAESKWGVLISQRKGTGEETSMLFTSEEFSQIASD</sequence>
<accession>A0ACA9RTI9</accession>
<protein>
    <submittedName>
        <fullName evidence="1">24296_t:CDS:1</fullName>
    </submittedName>
</protein>
<evidence type="ECO:0000313" key="2">
    <source>
        <dbReference type="Proteomes" id="UP000789920"/>
    </source>
</evidence>
<organism evidence="1 2">
    <name type="scientific">Racocetra persica</name>
    <dbReference type="NCBI Taxonomy" id="160502"/>
    <lineage>
        <taxon>Eukaryota</taxon>
        <taxon>Fungi</taxon>
        <taxon>Fungi incertae sedis</taxon>
        <taxon>Mucoromycota</taxon>
        <taxon>Glomeromycotina</taxon>
        <taxon>Glomeromycetes</taxon>
        <taxon>Diversisporales</taxon>
        <taxon>Gigasporaceae</taxon>
        <taxon>Racocetra</taxon>
    </lineage>
</organism>
<proteinExistence type="predicted"/>
<dbReference type="Proteomes" id="UP000789920">
    <property type="component" value="Unassembled WGS sequence"/>
</dbReference>
<evidence type="ECO:0000313" key="1">
    <source>
        <dbReference type="EMBL" id="CAG8809531.1"/>
    </source>
</evidence>
<comment type="caution">
    <text evidence="1">The sequence shown here is derived from an EMBL/GenBank/DDBJ whole genome shotgun (WGS) entry which is preliminary data.</text>
</comment>